<reference evidence="2" key="1">
    <citation type="submission" date="2016-10" db="EMBL/GenBank/DDBJ databases">
        <authorList>
            <person name="Varghese N."/>
            <person name="Submissions S."/>
        </authorList>
    </citation>
    <scope>NUCLEOTIDE SEQUENCE [LARGE SCALE GENOMIC DNA]</scope>
    <source>
        <strain evidence="2">Ah-143</strain>
    </source>
</reference>
<dbReference type="EMBL" id="FPAU01000002">
    <property type="protein sequence ID" value="SFT84408.1"/>
    <property type="molecule type" value="Genomic_DNA"/>
</dbReference>
<protein>
    <recommendedName>
        <fullName evidence="3">Fimbrial protein</fullName>
    </recommendedName>
</protein>
<organism evidence="1 2">
    <name type="scientific">Kosakonia arachidis</name>
    <dbReference type="NCBI Taxonomy" id="551989"/>
    <lineage>
        <taxon>Bacteria</taxon>
        <taxon>Pseudomonadati</taxon>
        <taxon>Pseudomonadota</taxon>
        <taxon>Gammaproteobacteria</taxon>
        <taxon>Enterobacterales</taxon>
        <taxon>Enterobacteriaceae</taxon>
        <taxon>Kosakonia</taxon>
    </lineage>
</organism>
<evidence type="ECO:0000313" key="2">
    <source>
        <dbReference type="Proteomes" id="UP000199187"/>
    </source>
</evidence>
<dbReference type="AlphaFoldDB" id="A0A1I7BB76"/>
<keyword evidence="2" id="KW-1185">Reference proteome</keyword>
<dbReference type="Proteomes" id="UP000199187">
    <property type="component" value="Unassembled WGS sequence"/>
</dbReference>
<name>A0A1I7BB76_9ENTR</name>
<gene>
    <name evidence="1" type="ORF">SAMN05192562_102439</name>
</gene>
<dbReference type="PROSITE" id="PS51257">
    <property type="entry name" value="PROKAR_LIPOPROTEIN"/>
    <property type="match status" value="1"/>
</dbReference>
<dbReference type="RefSeq" id="WP_090121319.1">
    <property type="nucleotide sequence ID" value="NZ_CP045300.1"/>
</dbReference>
<sequence>MNLRKTLVSVILVCACADSIAIELGASVPGSATLDLALRKFVFPMEDTGLWYHCKGSGGGGLSGTVYNTYDGKVCDLQFGKDTQCGATNLYSDGKRVYVVIKNDASSPRTLTCDSWGYGVSYSRVTNQIAAVEAAKTCSANVSSLDSGRIFPGLSRSIMLPVTTSGNGRVTFTGNDIGENGVLSIDNPQLTITPVNAKNMGRYSWLSSPGDTGISLNLKTNAMTGAGQFTSYLTATLTCD</sequence>
<evidence type="ECO:0008006" key="3">
    <source>
        <dbReference type="Google" id="ProtNLM"/>
    </source>
</evidence>
<evidence type="ECO:0000313" key="1">
    <source>
        <dbReference type="EMBL" id="SFT84408.1"/>
    </source>
</evidence>
<proteinExistence type="predicted"/>
<accession>A0A1I7BB76</accession>